<proteinExistence type="predicted"/>
<reference evidence="1" key="1">
    <citation type="submission" date="2013-07" db="EMBL/GenBank/DDBJ databases">
        <title>The genome of Eucalyptus grandis.</title>
        <authorList>
            <person name="Schmutz J."/>
            <person name="Hayes R."/>
            <person name="Myburg A."/>
            <person name="Tuskan G."/>
            <person name="Grattapaglia D."/>
            <person name="Rokhsar D.S."/>
        </authorList>
    </citation>
    <scope>NUCLEOTIDE SEQUENCE</scope>
    <source>
        <tissue evidence="1">Leaf extractions</tissue>
    </source>
</reference>
<dbReference type="Gramene" id="KCW55015">
    <property type="protein sequence ID" value="KCW55015"/>
    <property type="gene ID" value="EUGRSUZ_I00989"/>
</dbReference>
<dbReference type="EMBL" id="KK198761">
    <property type="protein sequence ID" value="KCW55015.1"/>
    <property type="molecule type" value="Genomic_DNA"/>
</dbReference>
<dbReference type="AlphaFoldDB" id="A0A059ANN9"/>
<protein>
    <submittedName>
        <fullName evidence="1">Uncharacterized protein</fullName>
    </submittedName>
</protein>
<gene>
    <name evidence="1" type="ORF">EUGRSUZ_I00989</name>
</gene>
<name>A0A059ANN9_EUCGR</name>
<organism evidence="1">
    <name type="scientific">Eucalyptus grandis</name>
    <name type="common">Flooded gum</name>
    <dbReference type="NCBI Taxonomy" id="71139"/>
    <lineage>
        <taxon>Eukaryota</taxon>
        <taxon>Viridiplantae</taxon>
        <taxon>Streptophyta</taxon>
        <taxon>Embryophyta</taxon>
        <taxon>Tracheophyta</taxon>
        <taxon>Spermatophyta</taxon>
        <taxon>Magnoliopsida</taxon>
        <taxon>eudicotyledons</taxon>
        <taxon>Gunneridae</taxon>
        <taxon>Pentapetalae</taxon>
        <taxon>rosids</taxon>
        <taxon>malvids</taxon>
        <taxon>Myrtales</taxon>
        <taxon>Myrtaceae</taxon>
        <taxon>Myrtoideae</taxon>
        <taxon>Eucalypteae</taxon>
        <taxon>Eucalyptus</taxon>
    </lineage>
</organism>
<dbReference type="InParanoid" id="A0A059ANN9"/>
<sequence length="66" mass="7333">MIISCPRLMKTYSNQPIVLMRSASYSLLASFLVILSYPSDVSISFHRGADDKQLVQHPHNPGSRTG</sequence>
<accession>A0A059ANN9</accession>
<evidence type="ECO:0000313" key="1">
    <source>
        <dbReference type="EMBL" id="KCW55015.1"/>
    </source>
</evidence>